<dbReference type="EMBL" id="JAUIQD010000003">
    <property type="protein sequence ID" value="KAK3357841.1"/>
    <property type="molecule type" value="Genomic_DNA"/>
</dbReference>
<keyword evidence="2" id="KW-1185">Reference proteome</keyword>
<dbReference type="Proteomes" id="UP001275084">
    <property type="component" value="Unassembled WGS sequence"/>
</dbReference>
<reference evidence="1" key="2">
    <citation type="submission" date="2023-06" db="EMBL/GenBank/DDBJ databases">
        <authorList>
            <consortium name="Lawrence Berkeley National Laboratory"/>
            <person name="Haridas S."/>
            <person name="Hensen N."/>
            <person name="Bonometti L."/>
            <person name="Westerberg I."/>
            <person name="Brannstrom I.O."/>
            <person name="Guillou S."/>
            <person name="Cros-Aarteil S."/>
            <person name="Calhoun S."/>
            <person name="Kuo A."/>
            <person name="Mondo S."/>
            <person name="Pangilinan J."/>
            <person name="Riley R."/>
            <person name="Labutti K."/>
            <person name="Andreopoulos B."/>
            <person name="Lipzen A."/>
            <person name="Chen C."/>
            <person name="Yanf M."/>
            <person name="Daum C."/>
            <person name="Ng V."/>
            <person name="Clum A."/>
            <person name="Steindorff A."/>
            <person name="Ohm R."/>
            <person name="Martin F."/>
            <person name="Silar P."/>
            <person name="Natvig D."/>
            <person name="Lalanne C."/>
            <person name="Gautier V."/>
            <person name="Ament-Velasquez S.L."/>
            <person name="Kruys A."/>
            <person name="Hutchinson M.I."/>
            <person name="Powell A.J."/>
            <person name="Barry K."/>
            <person name="Miller A.N."/>
            <person name="Grigoriev I.V."/>
            <person name="Debuchy R."/>
            <person name="Gladieux P."/>
            <person name="Thoren M.H."/>
            <person name="Johannesson H."/>
        </authorList>
    </citation>
    <scope>NUCLEOTIDE SEQUENCE</scope>
    <source>
        <strain evidence="1">CBS 955.72</strain>
    </source>
</reference>
<organism evidence="1 2">
    <name type="scientific">Lasiosphaeria hispida</name>
    <dbReference type="NCBI Taxonomy" id="260671"/>
    <lineage>
        <taxon>Eukaryota</taxon>
        <taxon>Fungi</taxon>
        <taxon>Dikarya</taxon>
        <taxon>Ascomycota</taxon>
        <taxon>Pezizomycotina</taxon>
        <taxon>Sordariomycetes</taxon>
        <taxon>Sordariomycetidae</taxon>
        <taxon>Sordariales</taxon>
        <taxon>Lasiosphaeriaceae</taxon>
        <taxon>Lasiosphaeria</taxon>
    </lineage>
</organism>
<accession>A0AAJ0HNH2</accession>
<proteinExistence type="predicted"/>
<evidence type="ECO:0000313" key="2">
    <source>
        <dbReference type="Proteomes" id="UP001275084"/>
    </source>
</evidence>
<sequence>MSALVEQAIAANGDPDNSGVKSVNMIVITDGVPTDDPESVIVSIAKRVDKADAPPYQVGIQFF</sequence>
<comment type="caution">
    <text evidence="1">The sequence shown here is derived from an EMBL/GenBank/DDBJ whole genome shotgun (WGS) entry which is preliminary data.</text>
</comment>
<name>A0AAJ0HNH2_9PEZI</name>
<dbReference type="InterPro" id="IPR036465">
    <property type="entry name" value="vWFA_dom_sf"/>
</dbReference>
<evidence type="ECO:0008006" key="3">
    <source>
        <dbReference type="Google" id="ProtNLM"/>
    </source>
</evidence>
<dbReference type="AlphaFoldDB" id="A0AAJ0HNH2"/>
<protein>
    <recommendedName>
        <fullName evidence="3">VWFA domain-containing protein</fullName>
    </recommendedName>
</protein>
<dbReference type="SUPFAM" id="SSF53300">
    <property type="entry name" value="vWA-like"/>
    <property type="match status" value="1"/>
</dbReference>
<reference evidence="1" key="1">
    <citation type="journal article" date="2023" name="Mol. Phylogenet. Evol.">
        <title>Genome-scale phylogeny and comparative genomics of the fungal order Sordariales.</title>
        <authorList>
            <person name="Hensen N."/>
            <person name="Bonometti L."/>
            <person name="Westerberg I."/>
            <person name="Brannstrom I.O."/>
            <person name="Guillou S."/>
            <person name="Cros-Aarteil S."/>
            <person name="Calhoun S."/>
            <person name="Haridas S."/>
            <person name="Kuo A."/>
            <person name="Mondo S."/>
            <person name="Pangilinan J."/>
            <person name="Riley R."/>
            <person name="LaButti K."/>
            <person name="Andreopoulos B."/>
            <person name="Lipzen A."/>
            <person name="Chen C."/>
            <person name="Yan M."/>
            <person name="Daum C."/>
            <person name="Ng V."/>
            <person name="Clum A."/>
            <person name="Steindorff A."/>
            <person name="Ohm R.A."/>
            <person name="Martin F."/>
            <person name="Silar P."/>
            <person name="Natvig D.O."/>
            <person name="Lalanne C."/>
            <person name="Gautier V."/>
            <person name="Ament-Velasquez S.L."/>
            <person name="Kruys A."/>
            <person name="Hutchinson M.I."/>
            <person name="Powell A.J."/>
            <person name="Barry K."/>
            <person name="Miller A.N."/>
            <person name="Grigoriev I.V."/>
            <person name="Debuchy R."/>
            <person name="Gladieux P."/>
            <person name="Hiltunen Thoren M."/>
            <person name="Johannesson H."/>
        </authorList>
    </citation>
    <scope>NUCLEOTIDE SEQUENCE</scope>
    <source>
        <strain evidence="1">CBS 955.72</strain>
    </source>
</reference>
<gene>
    <name evidence="1" type="ORF">B0T25DRAFT_567099</name>
</gene>
<evidence type="ECO:0000313" key="1">
    <source>
        <dbReference type="EMBL" id="KAK3357841.1"/>
    </source>
</evidence>